<feature type="compositionally biased region" description="Polar residues" evidence="1">
    <location>
        <begin position="1"/>
        <end position="17"/>
    </location>
</feature>
<comment type="caution">
    <text evidence="3">The sequence shown here is derived from an EMBL/GenBank/DDBJ whole genome shotgun (WGS) entry which is preliminary data.</text>
</comment>
<dbReference type="Proteomes" id="UP000639051">
    <property type="component" value="Unassembled WGS sequence"/>
</dbReference>
<keyword evidence="2" id="KW-0732">Signal</keyword>
<organism evidence="3 4">
    <name type="scientific">Sinomonas cellulolyticus</name>
    <dbReference type="NCBI Taxonomy" id="2801916"/>
    <lineage>
        <taxon>Bacteria</taxon>
        <taxon>Bacillati</taxon>
        <taxon>Actinomycetota</taxon>
        <taxon>Actinomycetes</taxon>
        <taxon>Micrococcales</taxon>
        <taxon>Micrococcaceae</taxon>
        <taxon>Sinomonas</taxon>
    </lineage>
</organism>
<feature type="chain" id="PRO_5046305932" description="Mucin-associated surface protein (MASP)" evidence="2">
    <location>
        <begin position="47"/>
        <end position="211"/>
    </location>
</feature>
<gene>
    <name evidence="3" type="ORF">JJE72_10715</name>
</gene>
<feature type="signal peptide" evidence="2">
    <location>
        <begin position="1"/>
        <end position="46"/>
    </location>
</feature>
<dbReference type="EMBL" id="JAERRC010000024">
    <property type="protein sequence ID" value="MBL0705977.1"/>
    <property type="molecule type" value="Genomic_DNA"/>
</dbReference>
<dbReference type="RefSeq" id="WP_189692513.1">
    <property type="nucleotide sequence ID" value="NZ_BNCM01000002.1"/>
</dbReference>
<feature type="region of interest" description="Disordered" evidence="1">
    <location>
        <begin position="1"/>
        <end position="22"/>
    </location>
</feature>
<accession>A0ABS1K3P3</accession>
<feature type="compositionally biased region" description="Low complexity" evidence="1">
    <location>
        <begin position="170"/>
        <end position="180"/>
    </location>
</feature>
<evidence type="ECO:0000313" key="4">
    <source>
        <dbReference type="Proteomes" id="UP000639051"/>
    </source>
</evidence>
<evidence type="ECO:0000256" key="2">
    <source>
        <dbReference type="SAM" id="SignalP"/>
    </source>
</evidence>
<evidence type="ECO:0000256" key="1">
    <source>
        <dbReference type="SAM" id="MobiDB-lite"/>
    </source>
</evidence>
<feature type="region of interest" description="Disordered" evidence="1">
    <location>
        <begin position="170"/>
        <end position="211"/>
    </location>
</feature>
<keyword evidence="4" id="KW-1185">Reference proteome</keyword>
<feature type="compositionally biased region" description="Pro residues" evidence="1">
    <location>
        <begin position="198"/>
        <end position="211"/>
    </location>
</feature>
<sequence>MTTKGTPMDPQQSTTPVPTRRRRWAIGAACAAAAALLVGGGAAATAASSPASAEPAAVVAPAAAGTPSPSATPGSSSAAKGSANHSVRVALRRALAVVIRQDGTPDYGQHAQAAARAVVNRYPAAFRHLPEKLRRDLWTLAGAAASDEAKDAQAIKAHALDGTYGAAVQKAAQAIQKAPATSGGTGKSATPKATTPPSTAPAPTPSPSSGS</sequence>
<evidence type="ECO:0000313" key="3">
    <source>
        <dbReference type="EMBL" id="MBL0705977.1"/>
    </source>
</evidence>
<evidence type="ECO:0008006" key="5">
    <source>
        <dbReference type="Google" id="ProtNLM"/>
    </source>
</evidence>
<proteinExistence type="predicted"/>
<feature type="compositionally biased region" description="Low complexity" evidence="1">
    <location>
        <begin position="187"/>
        <end position="197"/>
    </location>
</feature>
<feature type="region of interest" description="Disordered" evidence="1">
    <location>
        <begin position="44"/>
        <end position="84"/>
    </location>
</feature>
<reference evidence="3 4" key="1">
    <citation type="submission" date="2021-01" db="EMBL/GenBank/DDBJ databases">
        <title>Genome public.</title>
        <authorList>
            <person name="Liu C."/>
            <person name="Sun Q."/>
        </authorList>
    </citation>
    <scope>NUCLEOTIDE SEQUENCE [LARGE SCALE GENOMIC DNA]</scope>
    <source>
        <strain evidence="3 4">JC656</strain>
    </source>
</reference>
<protein>
    <recommendedName>
        <fullName evidence="5">Mucin-associated surface protein (MASP)</fullName>
    </recommendedName>
</protein>
<name>A0ABS1K3P3_9MICC</name>